<evidence type="ECO:0000313" key="1">
    <source>
        <dbReference type="EMBL" id="PIM00271.1"/>
    </source>
</evidence>
<sequence>MLQHPLSGARILLHSPLRMHFRAGEGPPSGCCLCLEARQGVMTERAHAASACLLSSVACAWNDGRRKRQCEKQEQASGGSADREHTPLLLKSQDVVHLNSKYPCLKADAPTPRCLVFRISVCQARRSRNRRDEASVSE</sequence>
<accession>A0A2G8XZ20</accession>
<reference evidence="1 2" key="1">
    <citation type="journal article" date="2016" name="Nat. Commun.">
        <title>Local admixture of amplified and diversified secreted pathogenesis determinants shapes mosaic Toxoplasma gondii genomes.</title>
        <authorList>
            <person name="Lorenzi H."/>
            <person name="Khan A."/>
            <person name="Behnke M.S."/>
            <person name="Namasivayam S."/>
            <person name="Swapna L.S."/>
            <person name="Hadjithomas M."/>
            <person name="Karamycheva S."/>
            <person name="Pinney D."/>
            <person name="Brunk B.P."/>
            <person name="Ajioka J.W."/>
            <person name="Ajzenberg D."/>
            <person name="Boothroyd J.C."/>
            <person name="Boyle J.P."/>
            <person name="Darde M.L."/>
            <person name="Diaz-Miranda M.A."/>
            <person name="Dubey J.P."/>
            <person name="Fritz H.M."/>
            <person name="Gennari S.M."/>
            <person name="Gregory B.D."/>
            <person name="Kim K."/>
            <person name="Saeij J.P."/>
            <person name="Su C."/>
            <person name="White M.W."/>
            <person name="Zhu X.Q."/>
            <person name="Howe D.K."/>
            <person name="Rosenthal B.M."/>
            <person name="Grigg M.E."/>
            <person name="Parkinson J."/>
            <person name="Liu L."/>
            <person name="Kissinger J.C."/>
            <person name="Roos D.S."/>
            <person name="Sibley L.D."/>
        </authorList>
    </citation>
    <scope>NUCLEOTIDE SEQUENCE [LARGE SCALE GENOMIC DNA]</scope>
    <source>
        <strain evidence="1 2">COUG</strain>
    </source>
</reference>
<proteinExistence type="predicted"/>
<organism evidence="1 2">
    <name type="scientific">Toxoplasma gondii COUG</name>
    <dbReference type="NCBI Taxonomy" id="1074873"/>
    <lineage>
        <taxon>Eukaryota</taxon>
        <taxon>Sar</taxon>
        <taxon>Alveolata</taxon>
        <taxon>Apicomplexa</taxon>
        <taxon>Conoidasida</taxon>
        <taxon>Coccidia</taxon>
        <taxon>Eucoccidiorida</taxon>
        <taxon>Eimeriorina</taxon>
        <taxon>Sarcocystidae</taxon>
        <taxon>Toxoplasma</taxon>
    </lineage>
</organism>
<dbReference type="AlphaFoldDB" id="A0A2G8XZ20"/>
<name>A0A2G8XZ20_TOXGO</name>
<dbReference type="EMBL" id="AGQR02002010">
    <property type="protein sequence ID" value="PIM00271.1"/>
    <property type="molecule type" value="Genomic_DNA"/>
</dbReference>
<comment type="caution">
    <text evidence="1">The sequence shown here is derived from an EMBL/GenBank/DDBJ whole genome shotgun (WGS) entry which is preliminary data.</text>
</comment>
<dbReference type="VEuPathDB" id="ToxoDB:TGCOUG_393690"/>
<dbReference type="Proteomes" id="UP000236343">
    <property type="component" value="Unassembled WGS sequence"/>
</dbReference>
<evidence type="ECO:0000313" key="2">
    <source>
        <dbReference type="Proteomes" id="UP000236343"/>
    </source>
</evidence>
<protein>
    <submittedName>
        <fullName evidence="1">Uncharacterized protein</fullName>
    </submittedName>
</protein>
<gene>
    <name evidence="1" type="ORF">TGCOUG_393690</name>
</gene>